<dbReference type="STRING" id="411684.HPDFL43_00022360"/>
<proteinExistence type="predicted"/>
<evidence type="ECO:0000313" key="2">
    <source>
        <dbReference type="EMBL" id="KGB27111.1"/>
    </source>
</evidence>
<evidence type="ECO:0000256" key="1">
    <source>
        <dbReference type="SAM" id="MobiDB-lite"/>
    </source>
</evidence>
<gene>
    <name evidence="2" type="ORF">HPDFL43_00022360</name>
</gene>
<protein>
    <submittedName>
        <fullName evidence="2">Uncharacterized protein</fullName>
    </submittedName>
</protein>
<feature type="compositionally biased region" description="Basic and acidic residues" evidence="1">
    <location>
        <begin position="32"/>
        <end position="44"/>
    </location>
</feature>
<dbReference type="AlphaFoldDB" id="A0A094ZYV0"/>
<evidence type="ECO:0000313" key="3">
    <source>
        <dbReference type="Proteomes" id="UP000004291"/>
    </source>
</evidence>
<dbReference type="HOGENOM" id="CLU_3080628_0_0_5"/>
<dbReference type="Proteomes" id="UP000004291">
    <property type="component" value="Chromosome"/>
</dbReference>
<keyword evidence="3" id="KW-1185">Reference proteome</keyword>
<reference evidence="2 3" key="2">
    <citation type="submission" date="2012-06" db="EMBL/GenBank/DDBJ databases">
        <authorList>
            <person name="Fiebig A."/>
        </authorList>
    </citation>
    <scope>NUCLEOTIDE SEQUENCE [LARGE SCALE GENOMIC DNA]</scope>
    <source>
        <strain evidence="2 3">DFL-43</strain>
    </source>
</reference>
<name>A0A094ZYV0_HOEPD</name>
<comment type="caution">
    <text evidence="2">The sequence shown here is derived from an EMBL/GenBank/DDBJ whole genome shotgun (WGS) entry which is preliminary data.</text>
</comment>
<reference evidence="2 3" key="1">
    <citation type="submission" date="2007-10" db="EMBL/GenBank/DDBJ databases">
        <authorList>
            <person name="Wagner-Dobler I."/>
            <person name="Ferriera S."/>
            <person name="Johnson J."/>
            <person name="Kravitz S."/>
            <person name="Beeson K."/>
            <person name="Sutton G."/>
            <person name="Rogers Y.-H."/>
            <person name="Friedman R."/>
            <person name="Frazier M."/>
            <person name="Venter J.C."/>
        </authorList>
    </citation>
    <scope>NUCLEOTIDE SEQUENCE [LARGE SCALE GENOMIC DNA]</scope>
    <source>
        <strain evidence="2 3">DFL-43</strain>
    </source>
</reference>
<accession>A0A094ZYV0</accession>
<feature type="region of interest" description="Disordered" evidence="1">
    <location>
        <begin position="31"/>
        <end position="52"/>
    </location>
</feature>
<dbReference type="EMBL" id="ABIA03000002">
    <property type="protein sequence ID" value="KGB27111.1"/>
    <property type="molecule type" value="Genomic_DNA"/>
</dbReference>
<organism evidence="2 3">
    <name type="scientific">Hoeflea phototrophica (strain DSM 17068 / NCIMB 14078 / DFL-43)</name>
    <dbReference type="NCBI Taxonomy" id="411684"/>
    <lineage>
        <taxon>Bacteria</taxon>
        <taxon>Pseudomonadati</taxon>
        <taxon>Pseudomonadota</taxon>
        <taxon>Alphaproteobacteria</taxon>
        <taxon>Hyphomicrobiales</taxon>
        <taxon>Rhizobiaceae</taxon>
        <taxon>Hoeflea</taxon>
    </lineage>
</organism>
<sequence>MGRLTHWLDRGLEQLQFRHIMLLVRNYTNQAKPERRKTNGDEFGCRAADLPP</sequence>